<dbReference type="Pfam" id="PF10646">
    <property type="entry name" value="Germane"/>
    <property type="match status" value="1"/>
</dbReference>
<keyword evidence="1" id="KW-0472">Membrane</keyword>
<dbReference type="PROSITE" id="PS51257">
    <property type="entry name" value="PROKAR_LIPOPROTEIN"/>
    <property type="match status" value="1"/>
</dbReference>
<proteinExistence type="predicted"/>
<evidence type="ECO:0000256" key="1">
    <source>
        <dbReference type="SAM" id="Phobius"/>
    </source>
</evidence>
<accession>A0A0A0I7E0</accession>
<dbReference type="InterPro" id="IPR019606">
    <property type="entry name" value="GerMN"/>
</dbReference>
<keyword evidence="1" id="KW-0812">Transmembrane</keyword>
<protein>
    <recommendedName>
        <fullName evidence="2">GerMN domain-containing protein</fullName>
    </recommendedName>
</protein>
<keyword evidence="1" id="KW-1133">Transmembrane helix</keyword>
<evidence type="ECO:0000313" key="4">
    <source>
        <dbReference type="Proteomes" id="UP000030014"/>
    </source>
</evidence>
<evidence type="ECO:0000259" key="2">
    <source>
        <dbReference type="SMART" id="SM00909"/>
    </source>
</evidence>
<dbReference type="SMART" id="SM00909">
    <property type="entry name" value="Germane"/>
    <property type="match status" value="1"/>
</dbReference>
<sequence length="191" mass="21590">MKKVYKIRLILIICILASLTIIFVGCSDKEKASINANDKLKTLKLSDSDKACCINLDVYFDASKSEDKVEVLKEERIIKKEELLGELIMQELIKGPSKNSNLKPVFPNETKVLSFSINENIAYVNLSQNAQYKMTQSREKACLEGIVLSLTQIESIHKVKILINNKNVEFLGGNYDVSKPFGKDDIDKMKK</sequence>
<organism evidence="3 4">
    <name type="scientific">Clostridium botulinum C/D str. DC5</name>
    <dbReference type="NCBI Taxonomy" id="1443128"/>
    <lineage>
        <taxon>Bacteria</taxon>
        <taxon>Bacillati</taxon>
        <taxon>Bacillota</taxon>
        <taxon>Clostridia</taxon>
        <taxon>Eubacteriales</taxon>
        <taxon>Clostridiaceae</taxon>
        <taxon>Clostridium</taxon>
    </lineage>
</organism>
<gene>
    <name evidence="3" type="ORF">Z955_12280</name>
</gene>
<dbReference type="Proteomes" id="UP000030014">
    <property type="component" value="Unassembled WGS sequence"/>
</dbReference>
<comment type="caution">
    <text evidence="3">The sequence shown here is derived from an EMBL/GenBank/DDBJ whole genome shotgun (WGS) entry which is preliminary data.</text>
</comment>
<reference evidence="3 4" key="1">
    <citation type="submission" date="2014-01" db="EMBL/GenBank/DDBJ databases">
        <title>Plasmidome dynamics in the species complex Clostridium novyi sensu lato converts strains of independent lineages into distinctly different pathogens.</title>
        <authorList>
            <person name="Skarin H."/>
            <person name="Segerman B."/>
        </authorList>
    </citation>
    <scope>NUCLEOTIDE SEQUENCE [LARGE SCALE GENOMIC DNA]</scope>
    <source>
        <strain evidence="3 4">DC5</strain>
    </source>
</reference>
<feature type="domain" description="GerMN" evidence="2">
    <location>
        <begin position="85"/>
        <end position="172"/>
    </location>
</feature>
<evidence type="ECO:0000313" key="3">
    <source>
        <dbReference type="EMBL" id="KGM97349.1"/>
    </source>
</evidence>
<dbReference type="EMBL" id="JDRY01000066">
    <property type="protein sequence ID" value="KGM97349.1"/>
    <property type="molecule type" value="Genomic_DNA"/>
</dbReference>
<feature type="transmembrane region" description="Helical" evidence="1">
    <location>
        <begin position="7"/>
        <end position="25"/>
    </location>
</feature>
<dbReference type="AlphaFoldDB" id="A0A0A0I7E0"/>
<name>A0A0A0I7E0_CLOBO</name>